<feature type="domain" description="Peptidase S26" evidence="7">
    <location>
        <begin position="207"/>
        <end position="249"/>
    </location>
</feature>
<accession>A0ABP0Z143</accession>
<keyword evidence="9" id="KW-1185">Reference proteome</keyword>
<comment type="similarity">
    <text evidence="6">Belongs to the peptidase S26 family. IMP1 subfamily.</text>
</comment>
<name>A0ABP0Z143_9ROSI</name>
<keyword evidence="3" id="KW-0378">Hydrolase</keyword>
<dbReference type="PROSITE" id="PS00761">
    <property type="entry name" value="SPASE_I_3"/>
    <property type="match status" value="1"/>
</dbReference>
<evidence type="ECO:0000256" key="1">
    <source>
        <dbReference type="ARBA" id="ARBA00004273"/>
    </source>
</evidence>
<gene>
    <name evidence="8" type="ORF">CITCOLO1_LOCUS16601</name>
</gene>
<evidence type="ECO:0000256" key="6">
    <source>
        <dbReference type="ARBA" id="ARBA00038445"/>
    </source>
</evidence>
<evidence type="ECO:0000256" key="4">
    <source>
        <dbReference type="ARBA" id="ARBA00023128"/>
    </source>
</evidence>
<dbReference type="Pfam" id="PF10502">
    <property type="entry name" value="Peptidase_S26"/>
    <property type="match status" value="2"/>
</dbReference>
<evidence type="ECO:0000256" key="5">
    <source>
        <dbReference type="ARBA" id="ARBA00023136"/>
    </source>
</evidence>
<evidence type="ECO:0000259" key="7">
    <source>
        <dbReference type="Pfam" id="PF10502"/>
    </source>
</evidence>
<evidence type="ECO:0000256" key="3">
    <source>
        <dbReference type="ARBA" id="ARBA00022801"/>
    </source>
</evidence>
<organism evidence="8 9">
    <name type="scientific">Citrullus colocynthis</name>
    <name type="common">colocynth</name>
    <dbReference type="NCBI Taxonomy" id="252529"/>
    <lineage>
        <taxon>Eukaryota</taxon>
        <taxon>Viridiplantae</taxon>
        <taxon>Streptophyta</taxon>
        <taxon>Embryophyta</taxon>
        <taxon>Tracheophyta</taxon>
        <taxon>Spermatophyta</taxon>
        <taxon>Magnoliopsida</taxon>
        <taxon>eudicotyledons</taxon>
        <taxon>Gunneridae</taxon>
        <taxon>Pentapetalae</taxon>
        <taxon>rosids</taxon>
        <taxon>fabids</taxon>
        <taxon>Cucurbitales</taxon>
        <taxon>Cucurbitaceae</taxon>
        <taxon>Benincaseae</taxon>
        <taxon>Citrullus</taxon>
    </lineage>
</organism>
<keyword evidence="4" id="KW-0496">Mitochondrion</keyword>
<keyword evidence="5" id="KW-0472">Membrane</keyword>
<dbReference type="SUPFAM" id="SSF51306">
    <property type="entry name" value="LexA/Signal peptidase"/>
    <property type="match status" value="1"/>
</dbReference>
<evidence type="ECO:0000313" key="9">
    <source>
        <dbReference type="Proteomes" id="UP001642487"/>
    </source>
</evidence>
<dbReference type="PANTHER" id="PTHR12383">
    <property type="entry name" value="PROTEASE FAMILY S26 MITOCHONDRIAL INNER MEMBRANE PROTEASE-RELATED"/>
    <property type="match status" value="1"/>
</dbReference>
<dbReference type="CDD" id="cd06530">
    <property type="entry name" value="S26_SPase_I"/>
    <property type="match status" value="1"/>
</dbReference>
<dbReference type="Gene3D" id="2.10.109.10">
    <property type="entry name" value="Umud Fragment, subunit A"/>
    <property type="match status" value="1"/>
</dbReference>
<dbReference type="PANTHER" id="PTHR12383:SF16">
    <property type="entry name" value="MITOCHONDRIAL INNER MEMBRANE PROTEASE SUBUNIT 1"/>
    <property type="match status" value="1"/>
</dbReference>
<comment type="subcellular location">
    <subcellularLocation>
        <location evidence="1">Mitochondrion inner membrane</location>
    </subcellularLocation>
</comment>
<dbReference type="Proteomes" id="UP001642487">
    <property type="component" value="Chromosome 6"/>
</dbReference>
<dbReference type="PRINTS" id="PR00727">
    <property type="entry name" value="LEADERPTASE"/>
</dbReference>
<sequence>MSVLIASSVYQILIKFIHFFTFISLSSCPPSHVCFCFSYLQERKPQNETHGPCITLDVTRRPNIPAHLFNFVFTKDPSTTLSPSELQRKFDSSEKRGSMGQWRIIVKEAIDRSAIIAKFLCLLHVTNNYLCSPTLVYGPSMLPTLNLTGDVLLAEHVSHRVGRVGPGDVVLVRSPLNPRKTLTKRILGVEGDKVNFFPDPANSNRYQSAVVPKGHVWIQGDNVYASSDSRHFGPVPYGLIEGKVFLRVWPPDCFGPLEQ</sequence>
<proteinExistence type="inferred from homology"/>
<reference evidence="8 9" key="1">
    <citation type="submission" date="2024-03" db="EMBL/GenBank/DDBJ databases">
        <authorList>
            <person name="Gkanogiannis A."/>
            <person name="Becerra Lopez-Lavalle L."/>
        </authorList>
    </citation>
    <scope>NUCLEOTIDE SEQUENCE [LARGE SCALE GENOMIC DNA]</scope>
</reference>
<keyword evidence="2" id="KW-0999">Mitochondrion inner membrane</keyword>
<protein>
    <recommendedName>
        <fullName evidence="7">Peptidase S26 domain-containing protein</fullName>
    </recommendedName>
</protein>
<feature type="domain" description="Peptidase S26" evidence="7">
    <location>
        <begin position="116"/>
        <end position="196"/>
    </location>
</feature>
<dbReference type="InterPro" id="IPR052064">
    <property type="entry name" value="Mito_IMP1_subunit"/>
</dbReference>
<dbReference type="InterPro" id="IPR019758">
    <property type="entry name" value="Pept_S26A_signal_pept_1_CS"/>
</dbReference>
<evidence type="ECO:0000313" key="8">
    <source>
        <dbReference type="EMBL" id="CAK9324367.1"/>
    </source>
</evidence>
<dbReference type="EMBL" id="OZ021740">
    <property type="protein sequence ID" value="CAK9324367.1"/>
    <property type="molecule type" value="Genomic_DNA"/>
</dbReference>
<evidence type="ECO:0000256" key="2">
    <source>
        <dbReference type="ARBA" id="ARBA00022792"/>
    </source>
</evidence>
<dbReference type="InterPro" id="IPR036286">
    <property type="entry name" value="LexA/Signal_pep-like_sf"/>
</dbReference>
<dbReference type="InterPro" id="IPR019533">
    <property type="entry name" value="Peptidase_S26"/>
</dbReference>
<dbReference type="InterPro" id="IPR000223">
    <property type="entry name" value="Pept_S26A_signal_pept_1"/>
</dbReference>